<dbReference type="CDD" id="cd00077">
    <property type="entry name" value="HDc"/>
    <property type="match status" value="1"/>
</dbReference>
<evidence type="ECO:0000313" key="3">
    <source>
        <dbReference type="Proteomes" id="UP001205843"/>
    </source>
</evidence>
<dbReference type="SMART" id="SM00471">
    <property type="entry name" value="HDc"/>
    <property type="match status" value="1"/>
</dbReference>
<dbReference type="Pfam" id="PF08668">
    <property type="entry name" value="HDOD"/>
    <property type="match status" value="1"/>
</dbReference>
<accession>A0AAE3G1R3</accession>
<reference evidence="2" key="1">
    <citation type="submission" date="2022-03" db="EMBL/GenBank/DDBJ databases">
        <title>Genomic Encyclopedia of Type Strains, Phase III (KMG-III): the genomes of soil and plant-associated and newly described type strains.</title>
        <authorList>
            <person name="Whitman W."/>
        </authorList>
    </citation>
    <scope>NUCLEOTIDE SEQUENCE</scope>
    <source>
        <strain evidence="2">ANL 6-2</strain>
    </source>
</reference>
<name>A0AAE3G1R3_9GAMM</name>
<keyword evidence="3" id="KW-1185">Reference proteome</keyword>
<dbReference type="InterPro" id="IPR052340">
    <property type="entry name" value="RNase_Y/CdgJ"/>
</dbReference>
<evidence type="ECO:0000259" key="1">
    <source>
        <dbReference type="PROSITE" id="PS51833"/>
    </source>
</evidence>
<dbReference type="PANTHER" id="PTHR33525">
    <property type="match status" value="1"/>
</dbReference>
<dbReference type="InterPro" id="IPR006675">
    <property type="entry name" value="HDIG_dom"/>
</dbReference>
<sequence length="283" mass="30876">MSTPGDFMQDLVAIQQGIAKGTIVLPGVPQVAGRVRRILAESEPDQRLVATEIARDPGLASYLIKLANSAANRGVVDTDSVNGALQRLGLQLTGVMVTNYALMQMVNMAGGIYRDRVQSIYRHSLEVAAHCHALAVAFTRLPADRALLVGLVHDIGKLVVLQFAADRPALRNNPQRLEQVLRYTHASVGAGLLRVWRFPEPVVSAVAAHESWRRETADGTADLADLVIAAQVDLYRESDHPMAGLAARQVPSMDRLGLPEGMSFREWPEFQQPYQRSCALLGL</sequence>
<dbReference type="Proteomes" id="UP001205843">
    <property type="component" value="Unassembled WGS sequence"/>
</dbReference>
<organism evidence="2 3">
    <name type="scientific">Natronocella acetinitrilica</name>
    <dbReference type="NCBI Taxonomy" id="414046"/>
    <lineage>
        <taxon>Bacteria</taxon>
        <taxon>Pseudomonadati</taxon>
        <taxon>Pseudomonadota</taxon>
        <taxon>Gammaproteobacteria</taxon>
        <taxon>Chromatiales</taxon>
        <taxon>Ectothiorhodospiraceae</taxon>
        <taxon>Natronocella</taxon>
    </lineage>
</organism>
<dbReference type="InterPro" id="IPR013976">
    <property type="entry name" value="HDOD"/>
</dbReference>
<proteinExistence type="predicted"/>
<feature type="domain" description="HDOD" evidence="1">
    <location>
        <begin position="25"/>
        <end position="212"/>
    </location>
</feature>
<dbReference type="RefSeq" id="WP_253475519.1">
    <property type="nucleotide sequence ID" value="NZ_JALJXV010000002.1"/>
</dbReference>
<dbReference type="PANTHER" id="PTHR33525:SF3">
    <property type="entry name" value="RIBONUCLEASE Y"/>
    <property type="match status" value="1"/>
</dbReference>
<dbReference type="Gene3D" id="1.10.3210.10">
    <property type="entry name" value="Hypothetical protein af1432"/>
    <property type="match status" value="1"/>
</dbReference>
<dbReference type="AlphaFoldDB" id="A0AAE3G1R3"/>
<comment type="caution">
    <text evidence="2">The sequence shown here is derived from an EMBL/GenBank/DDBJ whole genome shotgun (WGS) entry which is preliminary data.</text>
</comment>
<gene>
    <name evidence="2" type="ORF">J2T57_001139</name>
</gene>
<dbReference type="PROSITE" id="PS51833">
    <property type="entry name" value="HDOD"/>
    <property type="match status" value="1"/>
</dbReference>
<dbReference type="EMBL" id="JALJXV010000002">
    <property type="protein sequence ID" value="MCP1674040.1"/>
    <property type="molecule type" value="Genomic_DNA"/>
</dbReference>
<dbReference type="NCBIfam" id="TIGR00277">
    <property type="entry name" value="HDIG"/>
    <property type="match status" value="1"/>
</dbReference>
<evidence type="ECO:0000313" key="2">
    <source>
        <dbReference type="EMBL" id="MCP1674040.1"/>
    </source>
</evidence>
<protein>
    <submittedName>
        <fullName evidence="2">Nucleotidyltransferase with HDIG domain</fullName>
    </submittedName>
</protein>
<dbReference type="SUPFAM" id="SSF109604">
    <property type="entry name" value="HD-domain/PDEase-like"/>
    <property type="match status" value="1"/>
</dbReference>
<dbReference type="InterPro" id="IPR003607">
    <property type="entry name" value="HD/PDEase_dom"/>
</dbReference>